<keyword evidence="2" id="KW-1185">Reference proteome</keyword>
<accession>A0A2U1T8J5</accession>
<dbReference type="KEGG" id="cyz:C3B44_05870"/>
<dbReference type="AlphaFoldDB" id="A0A2U1T8J5"/>
<reference evidence="2" key="1">
    <citation type="submission" date="2018-04" db="EMBL/GenBank/DDBJ databases">
        <authorList>
            <person name="Liu S."/>
            <person name="Wang Z."/>
            <person name="Li J."/>
        </authorList>
    </citation>
    <scope>NUCLEOTIDE SEQUENCE [LARGE SCALE GENOMIC DNA]</scope>
    <source>
        <strain evidence="2">2189</strain>
    </source>
</reference>
<comment type="caution">
    <text evidence="1">The sequence shown here is derived from an EMBL/GenBank/DDBJ whole genome shotgun (WGS) entry which is preliminary data.</text>
</comment>
<sequence length="152" mass="17510">MSPPGFIDFRLRTCVKARSLLCRGIVVATAPLWLGKAAEREEMRRIVEPPMHVDSELSSNIQCADWICALAKRAIDYQLVEDTRYRWVVESTELSAARGAFTYESKLHLYQRDIEHLHHSAIMNSNRPVIAYEHLKSENKERLEAVRRSSSI</sequence>
<name>A0A2U1T8J5_9CORY</name>
<dbReference type="Proteomes" id="UP000244989">
    <property type="component" value="Unassembled WGS sequence"/>
</dbReference>
<dbReference type="EMBL" id="QEEZ01000004">
    <property type="protein sequence ID" value="PWC02330.1"/>
    <property type="molecule type" value="Genomic_DNA"/>
</dbReference>
<protein>
    <submittedName>
        <fullName evidence="1">DUF3800 domain-containing protein</fullName>
    </submittedName>
</protein>
<gene>
    <name evidence="1" type="ORF">DF222_03090</name>
</gene>
<proteinExistence type="predicted"/>
<organism evidence="1 2">
    <name type="scientific">Corynebacterium yudongzhengii</name>
    <dbReference type="NCBI Taxonomy" id="2080740"/>
    <lineage>
        <taxon>Bacteria</taxon>
        <taxon>Bacillati</taxon>
        <taxon>Actinomycetota</taxon>
        <taxon>Actinomycetes</taxon>
        <taxon>Mycobacteriales</taxon>
        <taxon>Corynebacteriaceae</taxon>
        <taxon>Corynebacterium</taxon>
    </lineage>
</organism>
<evidence type="ECO:0000313" key="1">
    <source>
        <dbReference type="EMBL" id="PWC02330.1"/>
    </source>
</evidence>
<evidence type="ECO:0000313" key="2">
    <source>
        <dbReference type="Proteomes" id="UP000244989"/>
    </source>
</evidence>